<dbReference type="CDD" id="cd02922">
    <property type="entry name" value="FCB2_FMN"/>
    <property type="match status" value="1"/>
</dbReference>
<keyword evidence="6" id="KW-0285">Flavoprotein</keyword>
<evidence type="ECO:0000259" key="19">
    <source>
        <dbReference type="PROSITE" id="PS51349"/>
    </source>
</evidence>
<reference evidence="20 21" key="1">
    <citation type="journal article" date="2020" name="Genomics">
        <title>Complete, high-quality genomes from long-read metagenomic sequencing of two wolf lichen thalli reveals enigmatic genome architecture.</title>
        <authorList>
            <person name="McKenzie S.K."/>
            <person name="Walston R.F."/>
            <person name="Allen J.L."/>
        </authorList>
    </citation>
    <scope>NUCLEOTIDE SEQUENCE [LARGE SCALE GENOMIC DNA]</scope>
    <source>
        <strain evidence="20">WasteWater1</strain>
    </source>
</reference>
<keyword evidence="5 17" id="KW-0349">Heme</keyword>
<evidence type="ECO:0000313" key="21">
    <source>
        <dbReference type="Proteomes" id="UP000593566"/>
    </source>
</evidence>
<keyword evidence="8 17" id="KW-0479">Metal-binding</keyword>
<evidence type="ECO:0000256" key="2">
    <source>
        <dbReference type="ARBA" id="ARBA00001970"/>
    </source>
</evidence>
<evidence type="ECO:0000313" key="20">
    <source>
        <dbReference type="EMBL" id="KAF6227181.1"/>
    </source>
</evidence>
<comment type="subcellular location">
    <subcellularLocation>
        <location evidence="3">Mitochondrion intermembrane space</location>
    </subcellularLocation>
</comment>
<dbReference type="GO" id="GO:0005758">
    <property type="term" value="C:mitochondrial intermembrane space"/>
    <property type="evidence" value="ECO:0007669"/>
    <property type="project" value="UniProtKB-SubCell"/>
</dbReference>
<keyword evidence="10 17" id="KW-0408">Iron</keyword>
<dbReference type="Gene3D" id="3.20.20.70">
    <property type="entry name" value="Aldolase class I"/>
    <property type="match status" value="1"/>
</dbReference>
<accession>A0A8H6FGE9</accession>
<evidence type="ECO:0000256" key="3">
    <source>
        <dbReference type="ARBA" id="ARBA00004569"/>
    </source>
</evidence>
<dbReference type="InterPro" id="IPR018506">
    <property type="entry name" value="Cyt_B5_heme-BS"/>
</dbReference>
<dbReference type="SUPFAM" id="SSF55856">
    <property type="entry name" value="Cytochrome b5-like heme/steroid binding domain"/>
    <property type="match status" value="1"/>
</dbReference>
<dbReference type="InterPro" id="IPR036400">
    <property type="entry name" value="Cyt_B5-like_heme/steroid_sf"/>
</dbReference>
<evidence type="ECO:0000256" key="9">
    <source>
        <dbReference type="ARBA" id="ARBA00023002"/>
    </source>
</evidence>
<evidence type="ECO:0000259" key="18">
    <source>
        <dbReference type="PROSITE" id="PS50255"/>
    </source>
</evidence>
<dbReference type="Pfam" id="PF01070">
    <property type="entry name" value="FMN_dh"/>
    <property type="match status" value="1"/>
</dbReference>
<evidence type="ECO:0000256" key="16">
    <source>
        <dbReference type="ARBA" id="ARBA00068515"/>
    </source>
</evidence>
<name>A0A8H6FGE9_9LECA</name>
<dbReference type="GO" id="GO:0004460">
    <property type="term" value="F:L-lactate dehydrogenase (cytochrome) activity"/>
    <property type="evidence" value="ECO:0007669"/>
    <property type="project" value="UniProtKB-EC"/>
</dbReference>
<dbReference type="AlphaFoldDB" id="A0A8H6FGE9"/>
<dbReference type="PANTHER" id="PTHR10578:SF104">
    <property type="entry name" value="CYTOCHROME B2, MITOCHONDRIAL-RELATED"/>
    <property type="match status" value="1"/>
</dbReference>
<dbReference type="InterPro" id="IPR037396">
    <property type="entry name" value="FMN_HAD"/>
</dbReference>
<dbReference type="InterPro" id="IPR037458">
    <property type="entry name" value="L-MDH/L-LDH_FMN-bd"/>
</dbReference>
<comment type="catalytic activity">
    <reaction evidence="12">
        <text>(S)-lactate + 2 Fe(III)-[cytochrome c] = 2 Fe(II)-[cytochrome c] + pyruvate + 2 H(+)</text>
        <dbReference type="Rhea" id="RHEA:19909"/>
        <dbReference type="Rhea" id="RHEA-COMP:10350"/>
        <dbReference type="Rhea" id="RHEA-COMP:14399"/>
        <dbReference type="ChEBI" id="CHEBI:15361"/>
        <dbReference type="ChEBI" id="CHEBI:15378"/>
        <dbReference type="ChEBI" id="CHEBI:16651"/>
        <dbReference type="ChEBI" id="CHEBI:29033"/>
        <dbReference type="ChEBI" id="CHEBI:29034"/>
        <dbReference type="EC" id="1.1.2.3"/>
    </reaction>
    <physiologicalReaction direction="left-to-right" evidence="12">
        <dbReference type="Rhea" id="RHEA:19910"/>
    </physiologicalReaction>
</comment>
<proteinExistence type="inferred from homology"/>
<evidence type="ECO:0000256" key="8">
    <source>
        <dbReference type="ARBA" id="ARBA00022723"/>
    </source>
</evidence>
<dbReference type="PROSITE" id="PS50255">
    <property type="entry name" value="CYTOCHROME_B5_2"/>
    <property type="match status" value="1"/>
</dbReference>
<evidence type="ECO:0000256" key="7">
    <source>
        <dbReference type="ARBA" id="ARBA00022643"/>
    </source>
</evidence>
<evidence type="ECO:0000256" key="5">
    <source>
        <dbReference type="ARBA" id="ARBA00022617"/>
    </source>
</evidence>
<evidence type="ECO:0000256" key="6">
    <source>
        <dbReference type="ARBA" id="ARBA00022630"/>
    </source>
</evidence>
<feature type="domain" description="Cytochrome b5 heme-binding" evidence="18">
    <location>
        <begin position="6"/>
        <end position="83"/>
    </location>
</feature>
<dbReference type="RefSeq" id="XP_037155489.1">
    <property type="nucleotide sequence ID" value="XM_037299488.1"/>
</dbReference>
<dbReference type="GO" id="GO:0046872">
    <property type="term" value="F:metal ion binding"/>
    <property type="evidence" value="ECO:0007669"/>
    <property type="project" value="UniProtKB-UniRule"/>
</dbReference>
<comment type="cofactor">
    <cofactor evidence="1">
        <name>FMN</name>
        <dbReference type="ChEBI" id="CHEBI:58210"/>
    </cofactor>
</comment>
<keyword evidence="11" id="KW-0496">Mitochondrion</keyword>
<dbReference type="PROSITE" id="PS00191">
    <property type="entry name" value="CYTOCHROME_B5_1"/>
    <property type="match status" value="1"/>
</dbReference>
<dbReference type="GeneID" id="59337018"/>
<dbReference type="InterPro" id="IPR013785">
    <property type="entry name" value="Aldolase_TIM"/>
</dbReference>
<evidence type="ECO:0000256" key="15">
    <source>
        <dbReference type="ARBA" id="ARBA00066458"/>
    </source>
</evidence>
<dbReference type="FunFam" id="3.20.20.70:FF:000062">
    <property type="entry name" value="Cytochrome b2, mitochondrial, putative"/>
    <property type="match status" value="1"/>
</dbReference>
<feature type="domain" description="FMN hydroxy acid dehydrogenase" evidence="19">
    <location>
        <begin position="117"/>
        <end position="476"/>
    </location>
</feature>
<dbReference type="SMART" id="SM01117">
    <property type="entry name" value="Cyt-b5"/>
    <property type="match status" value="1"/>
</dbReference>
<organism evidence="20 21">
    <name type="scientific">Letharia lupina</name>
    <dbReference type="NCBI Taxonomy" id="560253"/>
    <lineage>
        <taxon>Eukaryota</taxon>
        <taxon>Fungi</taxon>
        <taxon>Dikarya</taxon>
        <taxon>Ascomycota</taxon>
        <taxon>Pezizomycotina</taxon>
        <taxon>Lecanoromycetes</taxon>
        <taxon>OSLEUM clade</taxon>
        <taxon>Lecanoromycetidae</taxon>
        <taxon>Lecanorales</taxon>
        <taxon>Lecanorineae</taxon>
        <taxon>Parmeliaceae</taxon>
        <taxon>Letharia</taxon>
    </lineage>
</organism>
<gene>
    <name evidence="20" type="ORF">HO133_008623</name>
</gene>
<evidence type="ECO:0000256" key="12">
    <source>
        <dbReference type="ARBA" id="ARBA00052399"/>
    </source>
</evidence>
<dbReference type="EC" id="1.1.2.3" evidence="15"/>
<sequence length="497" mass="54587">MSSNPSHTLSFHDLKRHNNDRDCWIAVHSKIYDITNYLDSHPGGSSIILRYAGSDATAAYDEIHAPGIIEEALPPECYRGLLDQAEVVNLPPEQKEDMETIEKTTGQSTSTETYTKPELFKLISTQDFVDVARNTLTPKAWAFYSSAATDLVTHHWNSDVYRRIMLRPRVMRNVAKAETRRSILGCPSSAPFFISPAAMARLAHPDGELALARGCASEGLIQVISNNASYPLASVIQAGCTNQPFFFQLYVNAERAKTTQLLHKARELGVKAIFVTVDAHVPGKREADERIAAENVSSAISGAVASNDRKGGGMGRLMGQYIDKTLSWDDIPWIQQTSRLPVVVKGIQSAADAKRAVEYGVQGIVLSNHGGRSLDTAQPSMLTLLELHRICPEIFHRCEVYVDGGVTRGTDILKALSLGATAVGIGRPFLYSLCYGQEGVEHLSQILKDELETSMRLAGITDVGQAGPGLVNTRDVDYLVPGSEEHDWIRWRPKAKM</sequence>
<keyword evidence="9" id="KW-0560">Oxidoreductase</keyword>
<comment type="caution">
    <text evidence="20">The sequence shown here is derived from an EMBL/GenBank/DDBJ whole genome shotgun (WGS) entry which is preliminary data.</text>
</comment>
<dbReference type="EMBL" id="JACCJB010000005">
    <property type="protein sequence ID" value="KAF6227181.1"/>
    <property type="molecule type" value="Genomic_DNA"/>
</dbReference>
<keyword evidence="7" id="KW-0288">FMN</keyword>
<dbReference type="SUPFAM" id="SSF51395">
    <property type="entry name" value="FMN-linked oxidoreductases"/>
    <property type="match status" value="1"/>
</dbReference>
<evidence type="ECO:0000256" key="4">
    <source>
        <dbReference type="ARBA" id="ARBA00011881"/>
    </source>
</evidence>
<evidence type="ECO:0000256" key="11">
    <source>
        <dbReference type="ARBA" id="ARBA00023128"/>
    </source>
</evidence>
<evidence type="ECO:0000256" key="1">
    <source>
        <dbReference type="ARBA" id="ARBA00001917"/>
    </source>
</evidence>
<evidence type="ECO:0000256" key="14">
    <source>
        <dbReference type="ARBA" id="ARBA00061589"/>
    </source>
</evidence>
<dbReference type="GO" id="GO:0020037">
    <property type="term" value="F:heme binding"/>
    <property type="evidence" value="ECO:0007669"/>
    <property type="project" value="UniProtKB-UniRule"/>
</dbReference>
<protein>
    <recommendedName>
        <fullName evidence="16">L-lactate dehydrogenase (cytochrome)</fullName>
        <ecNumber evidence="15">1.1.2.3</ecNumber>
    </recommendedName>
</protein>
<dbReference type="PANTHER" id="PTHR10578">
    <property type="entry name" value="S -2-HYDROXY-ACID OXIDASE-RELATED"/>
    <property type="match status" value="1"/>
</dbReference>
<evidence type="ECO:0000256" key="10">
    <source>
        <dbReference type="ARBA" id="ARBA00023004"/>
    </source>
</evidence>
<comment type="similarity">
    <text evidence="17">Belongs to the cytochrome b5 family.</text>
</comment>
<dbReference type="Gene3D" id="3.10.120.10">
    <property type="entry name" value="Cytochrome b5-like heme/steroid binding domain"/>
    <property type="match status" value="1"/>
</dbReference>
<dbReference type="Proteomes" id="UP000593566">
    <property type="component" value="Unassembled WGS sequence"/>
</dbReference>
<comment type="cofactor">
    <cofactor evidence="2">
        <name>heme b</name>
        <dbReference type="ChEBI" id="CHEBI:60344"/>
    </cofactor>
</comment>
<comment type="similarity">
    <text evidence="13">In the C-terminal section; belongs to the FMN-dependent alpha-hydroxy acid dehydrogenase family.</text>
</comment>
<evidence type="ECO:0000256" key="13">
    <source>
        <dbReference type="ARBA" id="ARBA00061137"/>
    </source>
</evidence>
<comment type="similarity">
    <text evidence="14">In the N-terminal section; belongs to the cytochrome b5 family.</text>
</comment>
<dbReference type="PROSITE" id="PS51349">
    <property type="entry name" value="FMN_HYDROXY_ACID_DH_2"/>
    <property type="match status" value="1"/>
</dbReference>
<comment type="subunit">
    <text evidence="4">Homotetramer.</text>
</comment>
<keyword evidence="21" id="KW-1185">Reference proteome</keyword>
<dbReference type="InterPro" id="IPR001199">
    <property type="entry name" value="Cyt_B5-like_heme/steroid-bd"/>
</dbReference>
<dbReference type="Pfam" id="PF00173">
    <property type="entry name" value="Cyt-b5"/>
    <property type="match status" value="1"/>
</dbReference>
<dbReference type="InterPro" id="IPR000262">
    <property type="entry name" value="FMN-dep_DH"/>
</dbReference>
<evidence type="ECO:0000256" key="17">
    <source>
        <dbReference type="RuleBase" id="RU362121"/>
    </source>
</evidence>